<name>A0A917VSN4_9ACTN</name>
<feature type="region of interest" description="Disordered" evidence="1">
    <location>
        <begin position="35"/>
        <end position="84"/>
    </location>
</feature>
<feature type="compositionally biased region" description="Basic residues" evidence="1">
    <location>
        <begin position="44"/>
        <end position="69"/>
    </location>
</feature>
<reference evidence="2" key="1">
    <citation type="journal article" date="2014" name="Int. J. Syst. Evol. Microbiol.">
        <title>Complete genome sequence of Corynebacterium casei LMG S-19264T (=DSM 44701T), isolated from a smear-ripened cheese.</title>
        <authorList>
            <consortium name="US DOE Joint Genome Institute (JGI-PGF)"/>
            <person name="Walter F."/>
            <person name="Albersmeier A."/>
            <person name="Kalinowski J."/>
            <person name="Ruckert C."/>
        </authorList>
    </citation>
    <scope>NUCLEOTIDE SEQUENCE</scope>
    <source>
        <strain evidence="2">JCM 3035</strain>
    </source>
</reference>
<organism evidence="2 3">
    <name type="scientific">Streptomyces flaveus</name>
    <dbReference type="NCBI Taxonomy" id="66370"/>
    <lineage>
        <taxon>Bacteria</taxon>
        <taxon>Bacillati</taxon>
        <taxon>Actinomycetota</taxon>
        <taxon>Actinomycetes</taxon>
        <taxon>Kitasatosporales</taxon>
        <taxon>Streptomycetaceae</taxon>
        <taxon>Streptomyces</taxon>
        <taxon>Streptomyces aurantiacus group</taxon>
    </lineage>
</organism>
<gene>
    <name evidence="2" type="ORF">GCM10010094_83850</name>
</gene>
<reference evidence="2" key="2">
    <citation type="submission" date="2020-09" db="EMBL/GenBank/DDBJ databases">
        <authorList>
            <person name="Sun Q."/>
            <person name="Ohkuma M."/>
        </authorList>
    </citation>
    <scope>NUCLEOTIDE SEQUENCE</scope>
    <source>
        <strain evidence="2">JCM 3035</strain>
    </source>
</reference>
<proteinExistence type="predicted"/>
<keyword evidence="3" id="KW-1185">Reference proteome</keyword>
<evidence type="ECO:0000313" key="3">
    <source>
        <dbReference type="Proteomes" id="UP000637788"/>
    </source>
</evidence>
<dbReference type="Proteomes" id="UP000637788">
    <property type="component" value="Unassembled WGS sequence"/>
</dbReference>
<evidence type="ECO:0000256" key="1">
    <source>
        <dbReference type="SAM" id="MobiDB-lite"/>
    </source>
</evidence>
<comment type="caution">
    <text evidence="2">The sequence shown here is derived from an EMBL/GenBank/DDBJ whole genome shotgun (WGS) entry which is preliminary data.</text>
</comment>
<evidence type="ECO:0000313" key="2">
    <source>
        <dbReference type="EMBL" id="GGL10219.1"/>
    </source>
</evidence>
<dbReference type="AlphaFoldDB" id="A0A917VSN4"/>
<accession>A0A917VSN4</accession>
<feature type="compositionally biased region" description="Basic and acidic residues" evidence="1">
    <location>
        <begin position="70"/>
        <end position="84"/>
    </location>
</feature>
<dbReference type="EMBL" id="BMPQ01000039">
    <property type="protein sequence ID" value="GGL10219.1"/>
    <property type="molecule type" value="Genomic_DNA"/>
</dbReference>
<protein>
    <submittedName>
        <fullName evidence="2">Uncharacterized protein</fullName>
    </submittedName>
</protein>
<sequence>MTAAPAASPAVAVQSGFLESDELWAGPPNRCGSMRAAFTMPDRKHPHPTVRPRNPRLVHGGAGRRNRTRRNLEAEVDRLSRGTR</sequence>